<evidence type="ECO:0000313" key="3">
    <source>
        <dbReference type="Proteomes" id="UP001201449"/>
    </source>
</evidence>
<comment type="caution">
    <text evidence="2">The sequence shown here is derived from an EMBL/GenBank/DDBJ whole genome shotgun (WGS) entry which is preliminary data.</text>
</comment>
<evidence type="ECO:0000313" key="2">
    <source>
        <dbReference type="EMBL" id="MCF1749777.1"/>
    </source>
</evidence>
<dbReference type="RefSeq" id="WP_234859932.1">
    <property type="nucleotide sequence ID" value="NZ_JAKEVZ010000001.1"/>
</dbReference>
<evidence type="ECO:0000256" key="1">
    <source>
        <dbReference type="SAM" id="Phobius"/>
    </source>
</evidence>
<protein>
    <submittedName>
        <fullName evidence="2">Uncharacterized protein</fullName>
    </submittedName>
</protein>
<sequence>MFGSIYLTVIAFGLVASALYLVFDKKTDHPSQRIFLGILAMVLVLETIGLLTARQHINNSLGYNIGFVYLESLLLIGYFYFMEKTLFFRKIILLVTLFLSVWGMIVSVQLQDIRTVFQYFAFLPFGIFILFLSGRLLSQILNLRMFEDWNLLLLPHFWISTAIVFFYIEAILIFGAYQFEPEFVIANVKVLFGFNRFIAGSMYFVFGFAFFIPLIYERILQKRHLS</sequence>
<gene>
    <name evidence="2" type="ORF">L0U89_01735</name>
</gene>
<feature type="transmembrane region" description="Helical" evidence="1">
    <location>
        <begin position="149"/>
        <end position="177"/>
    </location>
</feature>
<feature type="transmembrane region" description="Helical" evidence="1">
    <location>
        <begin position="116"/>
        <end position="137"/>
    </location>
</feature>
<accession>A0ABS9BP31</accession>
<proteinExistence type="predicted"/>
<reference evidence="2 3" key="1">
    <citation type="submission" date="2022-01" db="EMBL/GenBank/DDBJ databases">
        <title>Mariniradius saccharolyticus sp. nov., isolated from sediment of a river.</title>
        <authorList>
            <person name="Liu H."/>
        </authorList>
    </citation>
    <scope>NUCLEOTIDE SEQUENCE [LARGE SCALE GENOMIC DNA]</scope>
    <source>
        <strain evidence="2 3">RY-2</strain>
    </source>
</reference>
<name>A0ABS9BP31_9BACT</name>
<feature type="transmembrane region" description="Helical" evidence="1">
    <location>
        <begin position="91"/>
        <end position="110"/>
    </location>
</feature>
<keyword evidence="3" id="KW-1185">Reference proteome</keyword>
<feature type="transmembrane region" description="Helical" evidence="1">
    <location>
        <begin position="197"/>
        <end position="216"/>
    </location>
</feature>
<organism evidence="2 3">
    <name type="scientific">Mariniradius sediminis</name>
    <dbReference type="NCBI Taxonomy" id="2909237"/>
    <lineage>
        <taxon>Bacteria</taxon>
        <taxon>Pseudomonadati</taxon>
        <taxon>Bacteroidota</taxon>
        <taxon>Cytophagia</taxon>
        <taxon>Cytophagales</taxon>
        <taxon>Cyclobacteriaceae</taxon>
        <taxon>Mariniradius</taxon>
    </lineage>
</organism>
<dbReference type="EMBL" id="JAKEVZ010000001">
    <property type="protein sequence ID" value="MCF1749777.1"/>
    <property type="molecule type" value="Genomic_DNA"/>
</dbReference>
<feature type="transmembrane region" description="Helical" evidence="1">
    <location>
        <begin position="61"/>
        <end position="79"/>
    </location>
</feature>
<keyword evidence="1" id="KW-1133">Transmembrane helix</keyword>
<keyword evidence="1" id="KW-0812">Transmembrane</keyword>
<feature type="transmembrane region" description="Helical" evidence="1">
    <location>
        <begin position="35"/>
        <end position="55"/>
    </location>
</feature>
<keyword evidence="1" id="KW-0472">Membrane</keyword>
<feature type="transmembrane region" description="Helical" evidence="1">
    <location>
        <begin position="6"/>
        <end position="23"/>
    </location>
</feature>
<dbReference type="Proteomes" id="UP001201449">
    <property type="component" value="Unassembled WGS sequence"/>
</dbReference>